<reference evidence="2 3" key="1">
    <citation type="submission" date="2024-04" db="EMBL/GenBank/DDBJ databases">
        <title>Draft genome sequence of Sessilibacter corallicola NBRC 116591.</title>
        <authorList>
            <person name="Miyakawa T."/>
            <person name="Kusuya Y."/>
            <person name="Miura T."/>
        </authorList>
    </citation>
    <scope>NUCLEOTIDE SEQUENCE [LARGE SCALE GENOMIC DNA]</scope>
    <source>
        <strain evidence="2 3">KU-00831-HH</strain>
    </source>
</reference>
<keyword evidence="3" id="KW-1185">Reference proteome</keyword>
<dbReference type="Gene3D" id="2.60.120.10">
    <property type="entry name" value="Jelly Rolls"/>
    <property type="match status" value="1"/>
</dbReference>
<dbReference type="InterPro" id="IPR011051">
    <property type="entry name" value="RmlC_Cupin_sf"/>
</dbReference>
<protein>
    <recommendedName>
        <fullName evidence="1">Mannose-6-phosphate isomerase type II C-terminal domain-containing protein</fullName>
    </recommendedName>
</protein>
<dbReference type="SUPFAM" id="SSF51182">
    <property type="entry name" value="RmlC-like cupins"/>
    <property type="match status" value="1"/>
</dbReference>
<feature type="domain" description="Mannose-6-phosphate isomerase type II C-terminal" evidence="1">
    <location>
        <begin position="11"/>
        <end position="117"/>
    </location>
</feature>
<dbReference type="Pfam" id="PF01050">
    <property type="entry name" value="MannoseP_isomer"/>
    <property type="match status" value="1"/>
</dbReference>
<sequence length="122" mass="13851">MSSDVKYAVGQSDNRPWGKWQVVDVGSFHIVKRISVNPGEKLSLQSHQFRDEHWVIVEGSAQVTLGEELLKLNQNDNVFIPKTVKHRIENIGDSELIFIEVQAGSALDESDIQRFNDQYGRS</sequence>
<dbReference type="InterPro" id="IPR014710">
    <property type="entry name" value="RmlC-like_jellyroll"/>
</dbReference>
<organism evidence="2 3">
    <name type="scientific">Sessilibacter corallicola</name>
    <dbReference type="NCBI Taxonomy" id="2904075"/>
    <lineage>
        <taxon>Bacteria</taxon>
        <taxon>Pseudomonadati</taxon>
        <taxon>Pseudomonadota</taxon>
        <taxon>Gammaproteobacteria</taxon>
        <taxon>Cellvibrionales</taxon>
        <taxon>Cellvibrionaceae</taxon>
        <taxon>Sessilibacter</taxon>
    </lineage>
</organism>
<dbReference type="PANTHER" id="PTHR46390">
    <property type="entry name" value="MANNOSE-1-PHOSPHATE GUANYLYLTRANSFERASE"/>
    <property type="match status" value="1"/>
</dbReference>
<evidence type="ECO:0000259" key="1">
    <source>
        <dbReference type="Pfam" id="PF01050"/>
    </source>
</evidence>
<dbReference type="CDD" id="cd02213">
    <property type="entry name" value="cupin_PMI_typeII_C"/>
    <property type="match status" value="1"/>
</dbReference>
<evidence type="ECO:0000313" key="2">
    <source>
        <dbReference type="EMBL" id="GAA6167742.1"/>
    </source>
</evidence>
<gene>
    <name evidence="2" type="ORF">NBRC116591_15520</name>
</gene>
<evidence type="ECO:0000313" key="3">
    <source>
        <dbReference type="Proteomes" id="UP001465153"/>
    </source>
</evidence>
<dbReference type="Proteomes" id="UP001465153">
    <property type="component" value="Unassembled WGS sequence"/>
</dbReference>
<dbReference type="InterPro" id="IPR051161">
    <property type="entry name" value="Mannose-6P_isomerase_type2"/>
</dbReference>
<dbReference type="InterPro" id="IPR001538">
    <property type="entry name" value="Man6P_isomerase-2_C"/>
</dbReference>
<dbReference type="RefSeq" id="WP_233088980.1">
    <property type="nucleotide sequence ID" value="NZ_BAABWN010000004.1"/>
</dbReference>
<accession>A0ABQ0A7X2</accession>
<proteinExistence type="predicted"/>
<name>A0ABQ0A7X2_9GAMM</name>
<dbReference type="EMBL" id="BAABWN010000004">
    <property type="protein sequence ID" value="GAA6167742.1"/>
    <property type="molecule type" value="Genomic_DNA"/>
</dbReference>
<comment type="caution">
    <text evidence="2">The sequence shown here is derived from an EMBL/GenBank/DDBJ whole genome shotgun (WGS) entry which is preliminary data.</text>
</comment>
<dbReference type="PANTHER" id="PTHR46390:SF1">
    <property type="entry name" value="MANNOSE-1-PHOSPHATE GUANYLYLTRANSFERASE"/>
    <property type="match status" value="1"/>
</dbReference>